<dbReference type="AlphaFoldDB" id="A0A150IJV2"/>
<protein>
    <submittedName>
        <fullName evidence="1">Uncharacterized protein</fullName>
    </submittedName>
</protein>
<dbReference type="Proteomes" id="UP000075398">
    <property type="component" value="Unassembled WGS sequence"/>
</dbReference>
<evidence type="ECO:0000313" key="2">
    <source>
        <dbReference type="Proteomes" id="UP000075398"/>
    </source>
</evidence>
<comment type="caution">
    <text evidence="1">The sequence shown here is derived from an EMBL/GenBank/DDBJ whole genome shotgun (WGS) entry which is preliminary data.</text>
</comment>
<gene>
    <name evidence="1" type="ORF">AMQ22_02231</name>
</gene>
<organism evidence="1 2">
    <name type="scientific">Candidatus Methanofastidiosum methylothiophilum</name>
    <dbReference type="NCBI Taxonomy" id="1705564"/>
    <lineage>
        <taxon>Archaea</taxon>
        <taxon>Methanobacteriati</taxon>
        <taxon>Methanobacteriota</taxon>
        <taxon>Stenosarchaea group</taxon>
        <taxon>Candidatus Methanofastidiosia</taxon>
        <taxon>Candidatus Methanofastidiosales</taxon>
        <taxon>Candidatus Methanofastidiosaceae</taxon>
        <taxon>Candidatus Methanofastidiosum</taxon>
    </lineage>
</organism>
<evidence type="ECO:0000313" key="1">
    <source>
        <dbReference type="EMBL" id="KYC45192.1"/>
    </source>
</evidence>
<accession>A0A150IJV2</accession>
<reference evidence="1 2" key="1">
    <citation type="journal article" date="2016" name="ISME J.">
        <title>Chasing the elusive Euryarchaeota class WSA2: genomes reveal a uniquely fastidious methyl-reducing methanogen.</title>
        <authorList>
            <person name="Nobu M.K."/>
            <person name="Narihiro T."/>
            <person name="Kuroda K."/>
            <person name="Mei R."/>
            <person name="Liu W.T."/>
        </authorList>
    </citation>
    <scope>NUCLEOTIDE SEQUENCE [LARGE SCALE GENOMIC DNA]</scope>
    <source>
        <strain evidence="1">U1lsi0528_Bin055</strain>
    </source>
</reference>
<sequence length="122" mass="13482">MIIQDGRNIASPGLTQRLVVIKDGKVISFFEPIRGKQYAELQVENRGFFTKKEVMVMFKGLPIGINVNISPDGQQIKAHNIATYGVSFEVSESIPAGTYPISMIAYSDSGIFDVIEIELVMI</sequence>
<name>A0A150IJV2_9EURY</name>
<proteinExistence type="predicted"/>
<dbReference type="EMBL" id="LNGC01000241">
    <property type="protein sequence ID" value="KYC45192.1"/>
    <property type="molecule type" value="Genomic_DNA"/>
</dbReference>